<comment type="caution">
    <text evidence="2">The sequence shown here is derived from an EMBL/GenBank/DDBJ whole genome shotgun (WGS) entry which is preliminary data.</text>
</comment>
<dbReference type="RefSeq" id="WP_212008446.1">
    <property type="nucleotide sequence ID" value="NZ_JAAFYZ010000018.1"/>
</dbReference>
<keyword evidence="3" id="KW-1185">Reference proteome</keyword>
<dbReference type="Pfam" id="PF00583">
    <property type="entry name" value="Acetyltransf_1"/>
    <property type="match status" value="1"/>
</dbReference>
<protein>
    <recommendedName>
        <fullName evidence="1">N-acetyltransferase domain-containing protein</fullName>
    </recommendedName>
</protein>
<reference evidence="2 3" key="1">
    <citation type="submission" date="2020-02" db="EMBL/GenBank/DDBJ databases">
        <title>Acidophilic actinobacteria isolated from forest soil.</title>
        <authorList>
            <person name="Golinska P."/>
        </authorList>
    </citation>
    <scope>NUCLEOTIDE SEQUENCE [LARGE SCALE GENOMIC DNA]</scope>
    <source>
        <strain evidence="2 3">NL8</strain>
    </source>
</reference>
<organism evidence="2 3">
    <name type="scientific">Catenulispora pinistramenti</name>
    <dbReference type="NCBI Taxonomy" id="2705254"/>
    <lineage>
        <taxon>Bacteria</taxon>
        <taxon>Bacillati</taxon>
        <taxon>Actinomycetota</taxon>
        <taxon>Actinomycetes</taxon>
        <taxon>Catenulisporales</taxon>
        <taxon>Catenulisporaceae</taxon>
        <taxon>Catenulispora</taxon>
    </lineage>
</organism>
<evidence type="ECO:0000259" key="1">
    <source>
        <dbReference type="PROSITE" id="PS51186"/>
    </source>
</evidence>
<dbReference type="SUPFAM" id="SSF55729">
    <property type="entry name" value="Acyl-CoA N-acyltransferases (Nat)"/>
    <property type="match status" value="1"/>
</dbReference>
<dbReference type="EMBL" id="JAAFYZ010000018">
    <property type="protein sequence ID" value="MBS2546803.1"/>
    <property type="molecule type" value="Genomic_DNA"/>
</dbReference>
<name>A0ABS5KL88_9ACTN</name>
<gene>
    <name evidence="2" type="ORF">KGQ19_07970</name>
</gene>
<dbReference type="InterPro" id="IPR000182">
    <property type="entry name" value="GNAT_dom"/>
</dbReference>
<accession>A0ABS5KL88</accession>
<proteinExistence type="predicted"/>
<dbReference type="Proteomes" id="UP000730482">
    <property type="component" value="Unassembled WGS sequence"/>
</dbReference>
<evidence type="ECO:0000313" key="2">
    <source>
        <dbReference type="EMBL" id="MBS2546803.1"/>
    </source>
</evidence>
<sequence length="147" mass="15984">MQDIAVRIAEPAHLDAVLDLWEAAGHSKSVTDNLESLAGVLAHPYATVLVALDADLVVGSALPAWDGWRGTVHRVVLHPRWHQQEQTGSALIAAAVDWLSRFGTVRVGAPVAGTAEAQRIWERSGFRHDPQTHRFVRDIDSQGGENS</sequence>
<dbReference type="InterPro" id="IPR016181">
    <property type="entry name" value="Acyl_CoA_acyltransferase"/>
</dbReference>
<dbReference type="PROSITE" id="PS51186">
    <property type="entry name" value="GNAT"/>
    <property type="match status" value="1"/>
</dbReference>
<feature type="domain" description="N-acetyltransferase" evidence="1">
    <location>
        <begin position="4"/>
        <end position="147"/>
    </location>
</feature>
<evidence type="ECO:0000313" key="3">
    <source>
        <dbReference type="Proteomes" id="UP000730482"/>
    </source>
</evidence>
<dbReference type="Gene3D" id="3.40.630.30">
    <property type="match status" value="1"/>
</dbReference>